<evidence type="ECO:0000313" key="1">
    <source>
        <dbReference type="EMBL" id="PZN68975.1"/>
    </source>
</evidence>
<comment type="caution">
    <text evidence="1">The sequence shown here is derived from an EMBL/GenBank/DDBJ whole genome shotgun (WGS) entry which is preliminary data.</text>
</comment>
<proteinExistence type="predicted"/>
<evidence type="ECO:0000313" key="2">
    <source>
        <dbReference type="Proteomes" id="UP000249396"/>
    </source>
</evidence>
<gene>
    <name evidence="1" type="ORF">DM484_30510</name>
</gene>
<sequence length="150" mass="16550">MISEQHGWTHEARLILYHSQSTSARTLFLRHESGSVIAPEPLPFLSTVLDGVEFIVGNTGVLLHPATVVRDYCVAFGFPPSLLLAEGEFHERVDTPQCTLNIYLARFTSIDPPRALFADRGGKFCAITELRGGHPAEMALIQRAYQAIMG</sequence>
<name>A0A2W4Q8X6_9GAMM</name>
<dbReference type="EMBL" id="QJPH01000590">
    <property type="protein sequence ID" value="PZN68975.1"/>
    <property type="molecule type" value="Genomic_DNA"/>
</dbReference>
<accession>A0A2W4Q8X6</accession>
<protein>
    <submittedName>
        <fullName evidence="1">Uncharacterized protein</fullName>
    </submittedName>
</protein>
<dbReference type="AlphaFoldDB" id="A0A2W4Q8X6"/>
<dbReference type="Proteomes" id="UP000249396">
    <property type="component" value="Unassembled WGS sequence"/>
</dbReference>
<reference evidence="1 2" key="1">
    <citation type="journal article" date="2018" name="Aquat. Microb. Ecol.">
        <title>Gammaproteobacterial methanotrophs dominate.</title>
        <authorList>
            <person name="Rissanen A.J."/>
            <person name="Saarenheimo J."/>
            <person name="Tiirola M."/>
            <person name="Peura S."/>
            <person name="Aalto S.L."/>
            <person name="Karvinen A."/>
            <person name="Nykanen H."/>
        </authorList>
    </citation>
    <scope>NUCLEOTIDE SEQUENCE [LARGE SCALE GENOMIC DNA]</scope>
    <source>
        <strain evidence="1">AMbin10</strain>
    </source>
</reference>
<organism evidence="1 2">
    <name type="scientific">Candidatus Methylumidiphilus alinenensis</name>
    <dbReference type="NCBI Taxonomy" id="2202197"/>
    <lineage>
        <taxon>Bacteria</taxon>
        <taxon>Pseudomonadati</taxon>
        <taxon>Pseudomonadota</taxon>
        <taxon>Gammaproteobacteria</taxon>
        <taxon>Methylococcales</taxon>
        <taxon>Candidatus Methylumidiphilus</taxon>
    </lineage>
</organism>